<dbReference type="Proteomes" id="UP001172911">
    <property type="component" value="Unassembled WGS sequence"/>
</dbReference>
<keyword evidence="4" id="KW-1185">Reference proteome</keyword>
<evidence type="ECO:0000256" key="1">
    <source>
        <dbReference type="ARBA" id="ARBA00022729"/>
    </source>
</evidence>
<gene>
    <name evidence="3" type="ORF">P6N53_04705</name>
</gene>
<name>A0AAW7ZB01_9FIRM</name>
<dbReference type="AlphaFoldDB" id="A0AAW7ZB01"/>
<dbReference type="SMART" id="SM01208">
    <property type="entry name" value="G5"/>
    <property type="match status" value="1"/>
</dbReference>
<dbReference type="Pfam" id="PF12229">
    <property type="entry name" value="PG_binding_4"/>
    <property type="match status" value="1"/>
</dbReference>
<dbReference type="EMBL" id="JARPTC010000005">
    <property type="protein sequence ID" value="MDO7786521.1"/>
    <property type="molecule type" value="Genomic_DNA"/>
</dbReference>
<reference evidence="3" key="1">
    <citation type="journal article" date="2023" name="J. Hazard. Mater.">
        <title>Anaerobic biodegradation of pyrene and benzo[a]pyrene by a new sulfate-reducing Desulforamulus aquiferis strain DSA.</title>
        <authorList>
            <person name="Zhang Z."/>
            <person name="Sun J."/>
            <person name="Gong X."/>
            <person name="Wang C."/>
            <person name="Wang H."/>
        </authorList>
    </citation>
    <scope>NUCLEOTIDE SEQUENCE</scope>
    <source>
        <strain evidence="3">DSA</strain>
    </source>
</reference>
<sequence length="467" mass="52345">MRGIKAIYMVLSVLLLSSILLGLLVKLENAEANRIPQGVSVRGVDISNLEKYKAEEKLKDLEQQVLTQVLTLVYDDRSWEFTLEELGITLDLNKTIEQAMDRDGSALITRLKSYVHPVNNQIGITLVVDKDKALSCLRPICAEIEKPAKDAVLKISGDGRVEIIRDEKGKEVDSENLFQNLVEVINHQDDMRLNIPVREIIAQKTFETVEAMKINGLIGQYTTYFDGENQNRVTNIRIAAQKINGLIMTPGQEFSFNNFVGERSSSAGFLPAKVIVSNKFDEALGGGICQVSSTLYNAILLANLKPVERHNHSLAISYVPLGRDAAVAWNLLDFRFSNPLDCHIYLRTVVAKDYITVQVFGNTATKKDITIRNWVSETIEPERIYEIDPELGMDEEIIMEPGYKGYKAHAERVIKGSDGSVLVEALPDSRYLSTDRVVRIAPKQHNKDIQPLSKPTQVTETNVLTEF</sequence>
<dbReference type="InterPro" id="IPR007391">
    <property type="entry name" value="Vancomycin_resist_VanW"/>
</dbReference>
<accession>A0AAW7ZB01</accession>
<dbReference type="Pfam" id="PF04294">
    <property type="entry name" value="VanW"/>
    <property type="match status" value="1"/>
</dbReference>
<dbReference type="InterPro" id="IPR011098">
    <property type="entry name" value="G5_dom"/>
</dbReference>
<proteinExistence type="predicted"/>
<organism evidence="3 4">
    <name type="scientific">Desulforamulus aquiferis</name>
    <dbReference type="NCBI Taxonomy" id="1397668"/>
    <lineage>
        <taxon>Bacteria</taxon>
        <taxon>Bacillati</taxon>
        <taxon>Bacillota</taxon>
        <taxon>Clostridia</taxon>
        <taxon>Eubacteriales</taxon>
        <taxon>Peptococcaceae</taxon>
        <taxon>Desulforamulus</taxon>
    </lineage>
</organism>
<evidence type="ECO:0000313" key="4">
    <source>
        <dbReference type="Proteomes" id="UP001172911"/>
    </source>
</evidence>
<evidence type="ECO:0000313" key="3">
    <source>
        <dbReference type="EMBL" id="MDO7786521.1"/>
    </source>
</evidence>
<dbReference type="InterPro" id="IPR052913">
    <property type="entry name" value="Glycopeptide_resist_protein"/>
</dbReference>
<dbReference type="InterPro" id="IPR022029">
    <property type="entry name" value="YoaR-like_PG-bd"/>
</dbReference>
<dbReference type="RefSeq" id="WP_304541566.1">
    <property type="nucleotide sequence ID" value="NZ_JARPTC010000005.1"/>
</dbReference>
<dbReference type="PANTHER" id="PTHR35788:SF1">
    <property type="entry name" value="EXPORTED PROTEIN"/>
    <property type="match status" value="1"/>
</dbReference>
<evidence type="ECO:0000259" key="2">
    <source>
        <dbReference type="SMART" id="SM01208"/>
    </source>
</evidence>
<reference evidence="3" key="2">
    <citation type="submission" date="2023-03" db="EMBL/GenBank/DDBJ databases">
        <authorList>
            <person name="Zhang Z."/>
        </authorList>
    </citation>
    <scope>NUCLEOTIDE SEQUENCE</scope>
    <source>
        <strain evidence="3">DSA</strain>
    </source>
</reference>
<comment type="caution">
    <text evidence="3">The sequence shown here is derived from an EMBL/GenBank/DDBJ whole genome shotgun (WGS) entry which is preliminary data.</text>
</comment>
<feature type="domain" description="G5" evidence="2">
    <location>
        <begin position="367"/>
        <end position="444"/>
    </location>
</feature>
<protein>
    <submittedName>
        <fullName evidence="3">VanW family protein</fullName>
    </submittedName>
</protein>
<dbReference type="PANTHER" id="PTHR35788">
    <property type="entry name" value="EXPORTED PROTEIN-RELATED"/>
    <property type="match status" value="1"/>
</dbReference>
<keyword evidence="1" id="KW-0732">Signal</keyword>